<evidence type="ECO:0000313" key="2">
    <source>
        <dbReference type="EMBL" id="SFQ97904.1"/>
    </source>
</evidence>
<dbReference type="PANTHER" id="PTHR30032">
    <property type="entry name" value="N-ACETYLMURAMOYL-L-ALANINE AMIDASE-RELATED"/>
    <property type="match status" value="1"/>
</dbReference>
<dbReference type="GO" id="GO:0030288">
    <property type="term" value="C:outer membrane-bounded periplasmic space"/>
    <property type="evidence" value="ECO:0007669"/>
    <property type="project" value="TreeGrafter"/>
</dbReference>
<proteinExistence type="predicted"/>
<dbReference type="NCBIfam" id="TIGR02870">
    <property type="entry name" value="spore_II_D"/>
    <property type="match status" value="1"/>
</dbReference>
<gene>
    <name evidence="2" type="ORF">SAMN05660706_10313</name>
</gene>
<organism evidence="2 3">
    <name type="scientific">Desulfoscipio geothermicus DSM 3669</name>
    <dbReference type="NCBI Taxonomy" id="1121426"/>
    <lineage>
        <taxon>Bacteria</taxon>
        <taxon>Bacillati</taxon>
        <taxon>Bacillota</taxon>
        <taxon>Clostridia</taxon>
        <taxon>Eubacteriales</taxon>
        <taxon>Desulfallaceae</taxon>
        <taxon>Desulfoscipio</taxon>
    </lineage>
</organism>
<dbReference type="InterPro" id="IPR013486">
    <property type="entry name" value="SpoIID/LytB"/>
</dbReference>
<sequence>MRVRKIFIITLILVLLLALGVPWVVQKILQPQVRQEGTIVRLYRHETDKVELVSLEDYVTGVVAAEMPAEFPAEALKAQAVAARTYVVKRMVAGGVVNNCHPGADTCDDPSHAQAWLSREEMKKRWGTVNYYRYYYKIRMAVDDTAGEIITYNGQPIDPVFHASCGGKTENSEDVWKFKVPYLRSVACPYDADPEPVRQVAVSLSRVEKALGVDLQAVPASTGRGKILQVLESTSTGRPKTLLVGDRRMSASEIRQKLGLRSTNFTWQMTGDKITFKTVGYGHGVGMCQYGARGLAEYGYDYRRILKHYYTGVQIHQTVPGVER</sequence>
<dbReference type="NCBIfam" id="TIGR02669">
    <property type="entry name" value="SpoIID_LytB"/>
    <property type="match status" value="1"/>
</dbReference>
<dbReference type="InterPro" id="IPR051922">
    <property type="entry name" value="Bact_Sporulation_Assoc"/>
</dbReference>
<evidence type="ECO:0000259" key="1">
    <source>
        <dbReference type="Pfam" id="PF08486"/>
    </source>
</evidence>
<dbReference type="InterPro" id="IPR013693">
    <property type="entry name" value="SpoIID/LytB_N"/>
</dbReference>
<dbReference type="InterPro" id="IPR014225">
    <property type="entry name" value="Spore_II_D_firmicutes"/>
</dbReference>
<dbReference type="STRING" id="39060.SAMN05660706_10313"/>
<dbReference type="Pfam" id="PF08486">
    <property type="entry name" value="SpoIID"/>
    <property type="match status" value="1"/>
</dbReference>
<dbReference type="PANTHER" id="PTHR30032:SF4">
    <property type="entry name" value="AMIDASE ENHANCER"/>
    <property type="match status" value="1"/>
</dbReference>
<accession>A0A1I6CXH5</accession>
<name>A0A1I6CXH5_9FIRM</name>
<dbReference type="AlphaFoldDB" id="A0A1I6CXH5"/>
<evidence type="ECO:0000313" key="3">
    <source>
        <dbReference type="Proteomes" id="UP000199584"/>
    </source>
</evidence>
<reference evidence="3" key="1">
    <citation type="submission" date="2016-10" db="EMBL/GenBank/DDBJ databases">
        <authorList>
            <person name="Varghese N."/>
            <person name="Submissions S."/>
        </authorList>
    </citation>
    <scope>NUCLEOTIDE SEQUENCE [LARGE SCALE GENOMIC DNA]</scope>
    <source>
        <strain evidence="3">DSM 3669</strain>
    </source>
</reference>
<keyword evidence="3" id="KW-1185">Reference proteome</keyword>
<dbReference type="EMBL" id="FOYM01000003">
    <property type="protein sequence ID" value="SFQ97904.1"/>
    <property type="molecule type" value="Genomic_DNA"/>
</dbReference>
<dbReference type="Proteomes" id="UP000199584">
    <property type="component" value="Unassembled WGS sequence"/>
</dbReference>
<feature type="domain" description="Sporulation stage II protein D amidase enhancer LytB N-terminal" evidence="1">
    <location>
        <begin position="43"/>
        <end position="152"/>
    </location>
</feature>
<dbReference type="GO" id="GO:0030435">
    <property type="term" value="P:sporulation resulting in formation of a cellular spore"/>
    <property type="evidence" value="ECO:0007669"/>
    <property type="project" value="InterPro"/>
</dbReference>
<protein>
    <submittedName>
        <fullName evidence="2">Stage II sporulation protein D</fullName>
    </submittedName>
</protein>